<dbReference type="Proteomes" id="UP001153269">
    <property type="component" value="Unassembled WGS sequence"/>
</dbReference>
<organism evidence="2 3">
    <name type="scientific">Pleuronectes platessa</name>
    <name type="common">European plaice</name>
    <dbReference type="NCBI Taxonomy" id="8262"/>
    <lineage>
        <taxon>Eukaryota</taxon>
        <taxon>Metazoa</taxon>
        <taxon>Chordata</taxon>
        <taxon>Craniata</taxon>
        <taxon>Vertebrata</taxon>
        <taxon>Euteleostomi</taxon>
        <taxon>Actinopterygii</taxon>
        <taxon>Neopterygii</taxon>
        <taxon>Teleostei</taxon>
        <taxon>Neoteleostei</taxon>
        <taxon>Acanthomorphata</taxon>
        <taxon>Carangaria</taxon>
        <taxon>Pleuronectiformes</taxon>
        <taxon>Pleuronectoidei</taxon>
        <taxon>Pleuronectidae</taxon>
        <taxon>Pleuronectes</taxon>
    </lineage>
</organism>
<keyword evidence="3" id="KW-1185">Reference proteome</keyword>
<feature type="compositionally biased region" description="Polar residues" evidence="1">
    <location>
        <begin position="65"/>
        <end position="74"/>
    </location>
</feature>
<proteinExistence type="predicted"/>
<name>A0A9N7ZCH9_PLEPL</name>
<accession>A0A9N7ZCH9</accession>
<sequence>MVTCKETCAVIIAWHKKGFTGQDIAASKIALKSTIYLIIKNFKERVSIVVKKASGRPRKSRKRNFSQPSKNSLQLRAPGPSVIQTSSTVIPLPTAWQQQKFMTLSPVSTKLLGGGKQQQQSVQH</sequence>
<feature type="region of interest" description="Disordered" evidence="1">
    <location>
        <begin position="53"/>
        <end position="79"/>
    </location>
</feature>
<evidence type="ECO:0000313" key="3">
    <source>
        <dbReference type="Proteomes" id="UP001153269"/>
    </source>
</evidence>
<dbReference type="AlphaFoldDB" id="A0A9N7ZCH9"/>
<feature type="compositionally biased region" description="Basic residues" evidence="1">
    <location>
        <begin position="53"/>
        <end position="64"/>
    </location>
</feature>
<evidence type="ECO:0000313" key="2">
    <source>
        <dbReference type="EMBL" id="CAB1459315.1"/>
    </source>
</evidence>
<gene>
    <name evidence="2" type="ORF">PLEPLA_LOCUS47152</name>
</gene>
<evidence type="ECO:0000256" key="1">
    <source>
        <dbReference type="SAM" id="MobiDB-lite"/>
    </source>
</evidence>
<comment type="caution">
    <text evidence="2">The sequence shown here is derived from an EMBL/GenBank/DDBJ whole genome shotgun (WGS) entry which is preliminary data.</text>
</comment>
<protein>
    <submittedName>
        <fullName evidence="2">Uncharacterized protein</fullName>
    </submittedName>
</protein>
<dbReference type="EMBL" id="CADEAL010004425">
    <property type="protein sequence ID" value="CAB1459315.1"/>
    <property type="molecule type" value="Genomic_DNA"/>
</dbReference>
<reference evidence="2" key="1">
    <citation type="submission" date="2020-03" db="EMBL/GenBank/DDBJ databases">
        <authorList>
            <person name="Weist P."/>
        </authorList>
    </citation>
    <scope>NUCLEOTIDE SEQUENCE</scope>
</reference>